<keyword evidence="1" id="KW-0812">Transmembrane</keyword>
<dbReference type="AlphaFoldDB" id="A0A9D9DK31"/>
<evidence type="ECO:0000313" key="3">
    <source>
        <dbReference type="Proteomes" id="UP000823634"/>
    </source>
</evidence>
<comment type="caution">
    <text evidence="2">The sequence shown here is derived from an EMBL/GenBank/DDBJ whole genome shotgun (WGS) entry which is preliminary data.</text>
</comment>
<reference evidence="2" key="2">
    <citation type="journal article" date="2021" name="PeerJ">
        <title>Extensive microbial diversity within the chicken gut microbiome revealed by metagenomics and culture.</title>
        <authorList>
            <person name="Gilroy R."/>
            <person name="Ravi A."/>
            <person name="Getino M."/>
            <person name="Pursley I."/>
            <person name="Horton D.L."/>
            <person name="Alikhan N.F."/>
            <person name="Baker D."/>
            <person name="Gharbi K."/>
            <person name="Hall N."/>
            <person name="Watson M."/>
            <person name="Adriaenssens E.M."/>
            <person name="Foster-Nyarko E."/>
            <person name="Jarju S."/>
            <person name="Secka A."/>
            <person name="Antonio M."/>
            <person name="Oren A."/>
            <person name="Chaudhuri R.R."/>
            <person name="La Ragione R."/>
            <person name="Hildebrand F."/>
            <person name="Pallen M.J."/>
        </authorList>
    </citation>
    <scope>NUCLEOTIDE SEQUENCE</scope>
    <source>
        <strain evidence="2">17113</strain>
    </source>
</reference>
<sequence>MPRGRKDSEKLLEEIEQVEQIQTIGERKSSATLEEKEKKRKKDKVKEIAKKNRTYTILYVVSCVAFFLLALLIIALINLATGDGFTI</sequence>
<proteinExistence type="predicted"/>
<name>A0A9D9DK31_9FIRM</name>
<gene>
    <name evidence="2" type="ORF">IAC61_04770</name>
</gene>
<dbReference type="Proteomes" id="UP000823634">
    <property type="component" value="Unassembled WGS sequence"/>
</dbReference>
<evidence type="ECO:0000313" key="2">
    <source>
        <dbReference type="EMBL" id="MBO8426614.1"/>
    </source>
</evidence>
<keyword evidence="1" id="KW-0472">Membrane</keyword>
<accession>A0A9D9DK31</accession>
<organism evidence="2 3">
    <name type="scientific">Candidatus Alloenteromonas pullistercoris</name>
    <dbReference type="NCBI Taxonomy" id="2840785"/>
    <lineage>
        <taxon>Bacteria</taxon>
        <taxon>Bacillati</taxon>
        <taxon>Bacillota</taxon>
        <taxon>Bacillota incertae sedis</taxon>
        <taxon>Candidatus Alloenteromonas</taxon>
    </lineage>
</organism>
<keyword evidence="1" id="KW-1133">Transmembrane helix</keyword>
<reference evidence="2" key="1">
    <citation type="submission" date="2020-10" db="EMBL/GenBank/DDBJ databases">
        <authorList>
            <person name="Gilroy R."/>
        </authorList>
    </citation>
    <scope>NUCLEOTIDE SEQUENCE</scope>
    <source>
        <strain evidence="2">17113</strain>
    </source>
</reference>
<feature type="transmembrane region" description="Helical" evidence="1">
    <location>
        <begin position="56"/>
        <end position="80"/>
    </location>
</feature>
<protein>
    <submittedName>
        <fullName evidence="2">Uncharacterized protein</fullName>
    </submittedName>
</protein>
<dbReference type="EMBL" id="JADINA010000031">
    <property type="protein sequence ID" value="MBO8426614.1"/>
    <property type="molecule type" value="Genomic_DNA"/>
</dbReference>
<evidence type="ECO:0000256" key="1">
    <source>
        <dbReference type="SAM" id="Phobius"/>
    </source>
</evidence>